<dbReference type="GO" id="GO:0005886">
    <property type="term" value="C:plasma membrane"/>
    <property type="evidence" value="ECO:0007669"/>
    <property type="project" value="UniProtKB-SubCell"/>
</dbReference>
<evidence type="ECO:0000256" key="7">
    <source>
        <dbReference type="ARBA" id="ARBA00023310"/>
    </source>
</evidence>
<evidence type="ECO:0000313" key="9">
    <source>
        <dbReference type="EMBL" id="SDZ07532.1"/>
    </source>
</evidence>
<keyword evidence="7 8" id="KW-0066">ATP synthesis</keyword>
<dbReference type="HAMAP" id="MF_01416">
    <property type="entry name" value="ATP_synth_delta_bact"/>
    <property type="match status" value="1"/>
</dbReference>
<gene>
    <name evidence="8" type="primary">atpH</name>
    <name evidence="9" type="ORF">SAMN05216554_2264</name>
</gene>
<keyword evidence="3 8" id="KW-0375">Hydrogen ion transport</keyword>
<evidence type="ECO:0000256" key="4">
    <source>
        <dbReference type="ARBA" id="ARBA00023065"/>
    </source>
</evidence>
<dbReference type="NCBIfam" id="TIGR01145">
    <property type="entry name" value="ATP_synt_delta"/>
    <property type="match status" value="1"/>
</dbReference>
<dbReference type="PROSITE" id="PS00389">
    <property type="entry name" value="ATPASE_DELTA"/>
    <property type="match status" value="1"/>
</dbReference>
<evidence type="ECO:0000256" key="6">
    <source>
        <dbReference type="ARBA" id="ARBA00023196"/>
    </source>
</evidence>
<dbReference type="STRING" id="381665.SAMN05216554_2264"/>
<name>A0A1H3Q1X5_9MICO</name>
<organism evidence="9 10">
    <name type="scientific">Herbiconiux ginsengi</name>
    <dbReference type="NCBI Taxonomy" id="381665"/>
    <lineage>
        <taxon>Bacteria</taxon>
        <taxon>Bacillati</taxon>
        <taxon>Actinomycetota</taxon>
        <taxon>Actinomycetes</taxon>
        <taxon>Micrococcales</taxon>
        <taxon>Microbacteriaceae</taxon>
        <taxon>Herbiconiux</taxon>
    </lineage>
</organism>
<dbReference type="GO" id="GO:0046933">
    <property type="term" value="F:proton-transporting ATP synthase activity, rotational mechanism"/>
    <property type="evidence" value="ECO:0007669"/>
    <property type="project" value="UniProtKB-UniRule"/>
</dbReference>
<dbReference type="GO" id="GO:0045259">
    <property type="term" value="C:proton-transporting ATP synthase complex"/>
    <property type="evidence" value="ECO:0007669"/>
    <property type="project" value="UniProtKB-KW"/>
</dbReference>
<protein>
    <recommendedName>
        <fullName evidence="8">ATP synthase subunit delta</fullName>
    </recommendedName>
    <alternativeName>
        <fullName evidence="8">ATP synthase F(1) sector subunit delta</fullName>
    </alternativeName>
    <alternativeName>
        <fullName evidence="8">F-type ATPase subunit delta</fullName>
        <shortName evidence="8">F-ATPase subunit delta</shortName>
    </alternativeName>
</protein>
<dbReference type="InterPro" id="IPR020781">
    <property type="entry name" value="ATPase_OSCP/d_CS"/>
</dbReference>
<dbReference type="EMBL" id="FNPZ01000002">
    <property type="protein sequence ID" value="SDZ07532.1"/>
    <property type="molecule type" value="Genomic_DNA"/>
</dbReference>
<dbReference type="PRINTS" id="PR00125">
    <property type="entry name" value="ATPASEDELTA"/>
</dbReference>
<dbReference type="PANTHER" id="PTHR11910">
    <property type="entry name" value="ATP SYNTHASE DELTA CHAIN"/>
    <property type="match status" value="1"/>
</dbReference>
<dbReference type="NCBIfam" id="NF009967">
    <property type="entry name" value="PRK13430.1"/>
    <property type="match status" value="1"/>
</dbReference>
<accession>A0A1H3Q1X5</accession>
<dbReference type="OrthoDB" id="5242917at2"/>
<keyword evidence="4 8" id="KW-0406">Ion transport</keyword>
<comment type="subcellular location">
    <subcellularLocation>
        <location evidence="8">Cell membrane</location>
        <topology evidence="8">Peripheral membrane protein</topology>
    </subcellularLocation>
    <subcellularLocation>
        <location evidence="1">Membrane</location>
    </subcellularLocation>
</comment>
<keyword evidence="2 8" id="KW-0813">Transport</keyword>
<keyword evidence="10" id="KW-1185">Reference proteome</keyword>
<comment type="function">
    <text evidence="8">F(1)F(0) ATP synthase produces ATP from ADP in the presence of a proton or sodium gradient. F-type ATPases consist of two structural domains, F(1) containing the extramembraneous catalytic core and F(0) containing the membrane proton channel, linked together by a central stalk and a peripheral stalk. During catalysis, ATP synthesis in the catalytic domain of F(1) is coupled via a rotary mechanism of the central stalk subunits to proton translocation.</text>
</comment>
<dbReference type="InterPro" id="IPR000711">
    <property type="entry name" value="ATPase_OSCP/dsu"/>
</dbReference>
<evidence type="ECO:0000256" key="2">
    <source>
        <dbReference type="ARBA" id="ARBA00022448"/>
    </source>
</evidence>
<dbReference type="RefSeq" id="WP_092553435.1">
    <property type="nucleotide sequence ID" value="NZ_FNPZ01000002.1"/>
</dbReference>
<sequence length="265" mass="27328">MGSATRVALGEAKARLSSLGSQVDLATGEELFAAGRIIGDSTHLLGALSDPGVEAAIKVALVKQLFAPGYGPTTVELLSGIASSRWSSHTDLLAGIEEIGIRAVASSAPASAAIDAELFEFGRAITSDAKLELALGSKLGSTDQKRGLVERLLGGRASAQTVAIARQLVTQPRGRRIGELIRFASTIVADQSGSAVATVTTAAPLAPAQVQRLQTTLAAQYGRRVQLNQVIDASVIGGIRIQIGDDVIDGSVATRINDLRLQLAG</sequence>
<keyword evidence="8" id="KW-1003">Cell membrane</keyword>
<evidence type="ECO:0000256" key="8">
    <source>
        <dbReference type="HAMAP-Rule" id="MF_01416"/>
    </source>
</evidence>
<comment type="function">
    <text evidence="8">This protein is part of the stalk that links CF(0) to CF(1). It either transmits conformational changes from CF(0) to CF(1) or is implicated in proton conduction.</text>
</comment>
<comment type="similarity">
    <text evidence="8">Belongs to the ATPase delta chain family.</text>
</comment>
<dbReference type="Pfam" id="PF00213">
    <property type="entry name" value="OSCP"/>
    <property type="match status" value="1"/>
</dbReference>
<dbReference type="AlphaFoldDB" id="A0A1H3Q1X5"/>
<keyword evidence="5 8" id="KW-0472">Membrane</keyword>
<evidence type="ECO:0000313" key="10">
    <source>
        <dbReference type="Proteomes" id="UP000198891"/>
    </source>
</evidence>
<evidence type="ECO:0000256" key="5">
    <source>
        <dbReference type="ARBA" id="ARBA00023136"/>
    </source>
</evidence>
<keyword evidence="6 8" id="KW-0139">CF(1)</keyword>
<dbReference type="Proteomes" id="UP000198891">
    <property type="component" value="Unassembled WGS sequence"/>
</dbReference>
<evidence type="ECO:0000256" key="3">
    <source>
        <dbReference type="ARBA" id="ARBA00022781"/>
    </source>
</evidence>
<proteinExistence type="inferred from homology"/>
<evidence type="ECO:0000256" key="1">
    <source>
        <dbReference type="ARBA" id="ARBA00004370"/>
    </source>
</evidence>
<reference evidence="9 10" key="1">
    <citation type="submission" date="2016-10" db="EMBL/GenBank/DDBJ databases">
        <authorList>
            <person name="de Groot N.N."/>
        </authorList>
    </citation>
    <scope>NUCLEOTIDE SEQUENCE [LARGE SCALE GENOMIC DNA]</scope>
    <source>
        <strain evidence="9 10">CGMCC 4.3491</strain>
    </source>
</reference>